<dbReference type="Proteomes" id="UP000681526">
    <property type="component" value="Unassembled WGS sequence"/>
</dbReference>
<protein>
    <submittedName>
        <fullName evidence="2">Uncharacterized protein</fullName>
    </submittedName>
</protein>
<evidence type="ECO:0000256" key="1">
    <source>
        <dbReference type="SAM" id="Phobius"/>
    </source>
</evidence>
<gene>
    <name evidence="2" type="primary">txxe 2678</name>
    <name evidence="2" type="ORF">TXXE_18510</name>
</gene>
<comment type="caution">
    <text evidence="2">The sequence shown here is derived from an EMBL/GenBank/DDBJ whole genome shotgun (WGS) entry which is preliminary data.</text>
</comment>
<evidence type="ECO:0000313" key="2">
    <source>
        <dbReference type="EMBL" id="CAG5092629.1"/>
    </source>
</evidence>
<organism evidence="2 3">
    <name type="scientific">Thermobacillus xylanilyticus</name>
    <dbReference type="NCBI Taxonomy" id="76633"/>
    <lineage>
        <taxon>Bacteria</taxon>
        <taxon>Bacillati</taxon>
        <taxon>Bacillota</taxon>
        <taxon>Bacilli</taxon>
        <taxon>Bacillales</taxon>
        <taxon>Paenibacillaceae</taxon>
        <taxon>Thermobacillus</taxon>
    </lineage>
</organism>
<keyword evidence="1" id="KW-0472">Membrane</keyword>
<reference evidence="2 3" key="1">
    <citation type="submission" date="2021-04" db="EMBL/GenBank/DDBJ databases">
        <authorList>
            <person name="Rakotoarivonina H."/>
        </authorList>
    </citation>
    <scope>NUCLEOTIDE SEQUENCE [LARGE SCALE GENOMIC DNA]</scope>
    <source>
        <strain evidence="2 3">XE</strain>
    </source>
</reference>
<accession>A0ABN7S929</accession>
<evidence type="ECO:0000313" key="3">
    <source>
        <dbReference type="Proteomes" id="UP000681526"/>
    </source>
</evidence>
<name>A0ABN7S929_THEXY</name>
<feature type="transmembrane region" description="Helical" evidence="1">
    <location>
        <begin position="50"/>
        <end position="68"/>
    </location>
</feature>
<dbReference type="EMBL" id="CAJRAY010000095">
    <property type="protein sequence ID" value="CAG5092629.1"/>
    <property type="molecule type" value="Genomic_DNA"/>
</dbReference>
<sequence length="70" mass="8492">MRVWQYIQGERIRDRVGLDLSKRINMPKTFTKRNKRHGEVKKKIKVTTRIDLDVVWQPVITIVVWLYVLE</sequence>
<proteinExistence type="predicted"/>
<keyword evidence="3" id="KW-1185">Reference proteome</keyword>
<keyword evidence="1" id="KW-0812">Transmembrane</keyword>
<keyword evidence="1" id="KW-1133">Transmembrane helix</keyword>